<keyword evidence="1" id="KW-0732">Signal</keyword>
<dbReference type="SUPFAM" id="SSF52821">
    <property type="entry name" value="Rhodanese/Cell cycle control phosphatase"/>
    <property type="match status" value="1"/>
</dbReference>
<dbReference type="PROSITE" id="PS50206">
    <property type="entry name" value="RHODANESE_3"/>
    <property type="match status" value="1"/>
</dbReference>
<evidence type="ECO:0000259" key="2">
    <source>
        <dbReference type="PROSITE" id="PS50206"/>
    </source>
</evidence>
<dbReference type="InterPro" id="IPR001763">
    <property type="entry name" value="Rhodanese-like_dom"/>
</dbReference>
<organism evidence="3 4">
    <name type="scientific">Candidatus Accumulibacter vicinus</name>
    <dbReference type="NCBI Taxonomy" id="2954382"/>
    <lineage>
        <taxon>Bacteria</taxon>
        <taxon>Pseudomonadati</taxon>
        <taxon>Pseudomonadota</taxon>
        <taxon>Betaproteobacteria</taxon>
        <taxon>Candidatus Accumulibacter</taxon>
    </lineage>
</organism>
<dbReference type="Pfam" id="PF12974">
    <property type="entry name" value="Phosphonate-bd"/>
    <property type="match status" value="1"/>
</dbReference>
<feature type="domain" description="Rhodanese" evidence="2">
    <location>
        <begin position="274"/>
        <end position="378"/>
    </location>
</feature>
<evidence type="ECO:0000313" key="4">
    <source>
        <dbReference type="Proteomes" id="UP000019812"/>
    </source>
</evidence>
<comment type="caution">
    <text evidence="3">The sequence shown here is derived from an EMBL/GenBank/DDBJ whole genome shotgun (WGS) entry which is preliminary data.</text>
</comment>
<dbReference type="CDD" id="cd00158">
    <property type="entry name" value="RHOD"/>
    <property type="match status" value="1"/>
</dbReference>
<dbReference type="RefSeq" id="WP_273704163.1">
    <property type="nucleotide sequence ID" value="NZ_JDSS02000050.1"/>
</dbReference>
<feature type="chain" id="PRO_5001785418" evidence="1">
    <location>
        <begin position="19"/>
        <end position="380"/>
    </location>
</feature>
<sequence length="380" mass="41365">MLRLVILPLFLASAFAQASALTLGVVLDQNESLTDYDTTQRYRAFANQVERSVGQPVRLQYYTKAFLAIKRAKDGELDMVFGPAQVIANIGKLKFEPILKTEQTTAASFVAAPNFKGNLSAKSGARLGMPDYESVTGSLARSEIISRGLAKSDFAETKFHRMAEAPLYGLKLGRYDLAVASAEEAKTWTATNGGRIVYTSAAVPLRALSVKSEAVSAAALQKLASSLQSNNSLKLTLATASKADFKGVASMLNTTPTSLPGARIIAAAEARDLMAKGVAIYDVRDNETHKMGYIPGSILVPYDEASAKEVDFDHVDDKFALDRLPKDKNTPLIMFCDGTVCWKSYKSTVMAIRAGWKNIYWFRGGFPEWKEAGFVIAKKD</sequence>
<dbReference type="Pfam" id="PF00581">
    <property type="entry name" value="Rhodanese"/>
    <property type="match status" value="1"/>
</dbReference>
<dbReference type="EMBL" id="JDSS02000050">
    <property type="protein sequence ID" value="KFB66145.1"/>
    <property type="molecule type" value="Genomic_DNA"/>
</dbReference>
<dbReference type="PANTHER" id="PTHR44086:SF10">
    <property type="entry name" value="THIOSULFATE SULFURTRANSFERASE_RHODANESE-LIKE DOMAIN-CONTAINING PROTEIN 3"/>
    <property type="match status" value="1"/>
</dbReference>
<feature type="signal peptide" evidence="1">
    <location>
        <begin position="1"/>
        <end position="18"/>
    </location>
</feature>
<name>A0A084XUK1_9PROT</name>
<accession>A0A084XUK1</accession>
<dbReference type="Proteomes" id="UP000019812">
    <property type="component" value="Unassembled WGS sequence"/>
</dbReference>
<dbReference type="InterPro" id="IPR036873">
    <property type="entry name" value="Rhodanese-like_dom_sf"/>
</dbReference>
<dbReference type="Gene3D" id="3.40.190.10">
    <property type="entry name" value="Periplasmic binding protein-like II"/>
    <property type="match status" value="2"/>
</dbReference>
<dbReference type="SMART" id="SM00450">
    <property type="entry name" value="RHOD"/>
    <property type="match status" value="1"/>
</dbReference>
<protein>
    <submittedName>
        <fullName evidence="3">Molybdopterin biosynthesis protein MoeB</fullName>
    </submittedName>
</protein>
<proteinExistence type="predicted"/>
<dbReference type="AlphaFoldDB" id="A0A084XUK1"/>
<dbReference type="Gene3D" id="3.40.250.10">
    <property type="entry name" value="Rhodanese-like domain"/>
    <property type="match status" value="1"/>
</dbReference>
<evidence type="ECO:0000256" key="1">
    <source>
        <dbReference type="SAM" id="SignalP"/>
    </source>
</evidence>
<dbReference type="GO" id="GO:0004792">
    <property type="term" value="F:thiosulfate-cyanide sulfurtransferase activity"/>
    <property type="evidence" value="ECO:0007669"/>
    <property type="project" value="TreeGrafter"/>
</dbReference>
<evidence type="ECO:0000313" key="3">
    <source>
        <dbReference type="EMBL" id="KFB66145.1"/>
    </source>
</evidence>
<dbReference type="STRING" id="1457154.CAPSK01_004583"/>
<dbReference type="PANTHER" id="PTHR44086">
    <property type="entry name" value="THIOSULFATE SULFURTRANSFERASE RDL2, MITOCHONDRIAL-RELATED"/>
    <property type="match status" value="1"/>
</dbReference>
<gene>
    <name evidence="3" type="ORF">CAPSK01_004583</name>
</gene>
<reference evidence="3 4" key="1">
    <citation type="submission" date="2014-07" db="EMBL/GenBank/DDBJ databases">
        <title>Expanding our view of genomic diversity in Candidatus Accumulibacter clades.</title>
        <authorList>
            <person name="Skennerton C.T."/>
            <person name="Barr J.J."/>
            <person name="Slater F.R."/>
            <person name="Bond P.L."/>
            <person name="Tyson G.W."/>
        </authorList>
    </citation>
    <scope>NUCLEOTIDE SEQUENCE [LARGE SCALE GENOMIC DNA]</scope>
    <source>
        <strain evidence="4">SK-01</strain>
    </source>
</reference>